<protein>
    <submittedName>
        <fullName evidence="5">ABC transporter ATP-binding protein</fullName>
    </submittedName>
</protein>
<dbReference type="InterPro" id="IPR027417">
    <property type="entry name" value="P-loop_NTPase"/>
</dbReference>
<dbReference type="CDD" id="cd03255">
    <property type="entry name" value="ABC_MJ0796_LolCDE_FtsE"/>
    <property type="match status" value="1"/>
</dbReference>
<keyword evidence="2" id="KW-0547">Nucleotide-binding</keyword>
<dbReference type="InterPro" id="IPR003439">
    <property type="entry name" value="ABC_transporter-like_ATP-bd"/>
</dbReference>
<evidence type="ECO:0000256" key="2">
    <source>
        <dbReference type="ARBA" id="ARBA00022741"/>
    </source>
</evidence>
<dbReference type="GO" id="GO:0005524">
    <property type="term" value="F:ATP binding"/>
    <property type="evidence" value="ECO:0007669"/>
    <property type="project" value="UniProtKB-KW"/>
</dbReference>
<sequence length="232" mass="25247">MSEEIRLVGIGKTYAGGNAATAALSEIDLTFRRKEFTAIIGASGSGKSTLLGLIGTLDRPTSGRVYYGDTDTSRLKADRLADFRFERVGLVFQHFHLLPALTAVENVLSPFFGRRRGDARAKAERLLDRLGLGAKAHALPSQLSGGEQQRVAIARALVNDPDWLLADEPTGNLDSRNAERFFDLLQELKTETGCGIILVTHDLQLARWADRLVEIKDGRLVGDRGLAGDDAC</sequence>
<reference evidence="5 6" key="1">
    <citation type="submission" date="2021-03" db="EMBL/GenBank/DDBJ databases">
        <title>Paenibacillus artemisicola MWE-103 whole genome sequence.</title>
        <authorList>
            <person name="Ham Y.J."/>
        </authorList>
    </citation>
    <scope>NUCLEOTIDE SEQUENCE [LARGE SCALE GENOMIC DNA]</scope>
    <source>
        <strain evidence="5 6">MWE-103</strain>
    </source>
</reference>
<feature type="domain" description="ABC transporter" evidence="4">
    <location>
        <begin position="5"/>
        <end position="230"/>
    </location>
</feature>
<keyword evidence="6" id="KW-1185">Reference proteome</keyword>
<dbReference type="SUPFAM" id="SSF52540">
    <property type="entry name" value="P-loop containing nucleoside triphosphate hydrolases"/>
    <property type="match status" value="1"/>
</dbReference>
<dbReference type="PROSITE" id="PS50893">
    <property type="entry name" value="ABC_TRANSPORTER_2"/>
    <property type="match status" value="1"/>
</dbReference>
<dbReference type="InterPro" id="IPR003593">
    <property type="entry name" value="AAA+_ATPase"/>
</dbReference>
<name>A0ABS3WFV8_9BACL</name>
<organism evidence="5 6">
    <name type="scientific">Paenibacillus artemisiicola</name>
    <dbReference type="NCBI Taxonomy" id="1172618"/>
    <lineage>
        <taxon>Bacteria</taxon>
        <taxon>Bacillati</taxon>
        <taxon>Bacillota</taxon>
        <taxon>Bacilli</taxon>
        <taxon>Bacillales</taxon>
        <taxon>Paenibacillaceae</taxon>
        <taxon>Paenibacillus</taxon>
    </lineage>
</organism>
<accession>A0ABS3WFV8</accession>
<keyword evidence="1" id="KW-0813">Transport</keyword>
<dbReference type="RefSeq" id="WP_208849907.1">
    <property type="nucleotide sequence ID" value="NZ_JAGGDJ010000029.1"/>
</dbReference>
<comment type="caution">
    <text evidence="5">The sequence shown here is derived from an EMBL/GenBank/DDBJ whole genome shotgun (WGS) entry which is preliminary data.</text>
</comment>
<evidence type="ECO:0000313" key="5">
    <source>
        <dbReference type="EMBL" id="MBO7747189.1"/>
    </source>
</evidence>
<evidence type="ECO:0000313" key="6">
    <source>
        <dbReference type="Proteomes" id="UP000670947"/>
    </source>
</evidence>
<gene>
    <name evidence="5" type="ORF">I8J29_23585</name>
</gene>
<keyword evidence="3 5" id="KW-0067">ATP-binding</keyword>
<dbReference type="InterPro" id="IPR015854">
    <property type="entry name" value="ABC_transpr_LolD-like"/>
</dbReference>
<dbReference type="InterPro" id="IPR017871">
    <property type="entry name" value="ABC_transporter-like_CS"/>
</dbReference>
<dbReference type="Gene3D" id="3.40.50.300">
    <property type="entry name" value="P-loop containing nucleotide triphosphate hydrolases"/>
    <property type="match status" value="1"/>
</dbReference>
<dbReference type="PANTHER" id="PTHR24220:SF86">
    <property type="entry name" value="ABC TRANSPORTER ABCH.1"/>
    <property type="match status" value="1"/>
</dbReference>
<dbReference type="SMART" id="SM00382">
    <property type="entry name" value="AAA"/>
    <property type="match status" value="1"/>
</dbReference>
<dbReference type="Proteomes" id="UP000670947">
    <property type="component" value="Unassembled WGS sequence"/>
</dbReference>
<evidence type="ECO:0000256" key="3">
    <source>
        <dbReference type="ARBA" id="ARBA00022840"/>
    </source>
</evidence>
<dbReference type="PANTHER" id="PTHR24220">
    <property type="entry name" value="IMPORT ATP-BINDING PROTEIN"/>
    <property type="match status" value="1"/>
</dbReference>
<dbReference type="InterPro" id="IPR017911">
    <property type="entry name" value="MacB-like_ATP-bd"/>
</dbReference>
<dbReference type="PROSITE" id="PS00211">
    <property type="entry name" value="ABC_TRANSPORTER_1"/>
    <property type="match status" value="1"/>
</dbReference>
<evidence type="ECO:0000256" key="1">
    <source>
        <dbReference type="ARBA" id="ARBA00022448"/>
    </source>
</evidence>
<proteinExistence type="predicted"/>
<dbReference type="EMBL" id="JAGGDJ010000029">
    <property type="protein sequence ID" value="MBO7747189.1"/>
    <property type="molecule type" value="Genomic_DNA"/>
</dbReference>
<dbReference type="Pfam" id="PF00005">
    <property type="entry name" value="ABC_tran"/>
    <property type="match status" value="1"/>
</dbReference>
<evidence type="ECO:0000259" key="4">
    <source>
        <dbReference type="PROSITE" id="PS50893"/>
    </source>
</evidence>